<feature type="region of interest" description="Disordered" evidence="1">
    <location>
        <begin position="10"/>
        <end position="36"/>
    </location>
</feature>
<name>A0A852U2Q3_9ACTN</name>
<dbReference type="AlphaFoldDB" id="A0A852U2Q3"/>
<proteinExistence type="predicted"/>
<comment type="caution">
    <text evidence="2">The sequence shown here is derived from an EMBL/GenBank/DDBJ whole genome shotgun (WGS) entry which is preliminary data.</text>
</comment>
<keyword evidence="3" id="KW-1185">Reference proteome</keyword>
<accession>A0A852U2Q3</accession>
<dbReference type="EMBL" id="JACCCC010000001">
    <property type="protein sequence ID" value="NYE49712.1"/>
    <property type="molecule type" value="Genomic_DNA"/>
</dbReference>
<protein>
    <submittedName>
        <fullName evidence="2">Uncharacterized protein</fullName>
    </submittedName>
</protein>
<evidence type="ECO:0000256" key="1">
    <source>
        <dbReference type="SAM" id="MobiDB-lite"/>
    </source>
</evidence>
<evidence type="ECO:0000313" key="3">
    <source>
        <dbReference type="Proteomes" id="UP000589036"/>
    </source>
</evidence>
<organism evidence="2 3">
    <name type="scientific">Spinactinospora alkalitolerans</name>
    <dbReference type="NCBI Taxonomy" id="687207"/>
    <lineage>
        <taxon>Bacteria</taxon>
        <taxon>Bacillati</taxon>
        <taxon>Actinomycetota</taxon>
        <taxon>Actinomycetes</taxon>
        <taxon>Streptosporangiales</taxon>
        <taxon>Nocardiopsidaceae</taxon>
        <taxon>Spinactinospora</taxon>
    </lineage>
</organism>
<dbReference type="Proteomes" id="UP000589036">
    <property type="component" value="Unassembled WGS sequence"/>
</dbReference>
<dbReference type="RefSeq" id="WP_179645327.1">
    <property type="nucleotide sequence ID" value="NZ_BAAAYY010000037.1"/>
</dbReference>
<reference evidence="2 3" key="1">
    <citation type="submission" date="2020-07" db="EMBL/GenBank/DDBJ databases">
        <title>Sequencing the genomes of 1000 actinobacteria strains.</title>
        <authorList>
            <person name="Klenk H.-P."/>
        </authorList>
    </citation>
    <scope>NUCLEOTIDE SEQUENCE [LARGE SCALE GENOMIC DNA]</scope>
    <source>
        <strain evidence="2 3">CXB654</strain>
    </source>
</reference>
<evidence type="ECO:0000313" key="2">
    <source>
        <dbReference type="EMBL" id="NYE49712.1"/>
    </source>
</evidence>
<gene>
    <name evidence="2" type="ORF">HDA32_004832</name>
</gene>
<sequence>MRRPWFLSLLGGTERRDPAPDGGSGAAPDDSERTAERRALAERNGWRYAERAQRTIVGWPRPALPSGRLGSVRNAVSGERHGHGFMVFDYLYVSQHTGRWDTLLVHAVALPVRVPYVEVHDPEGGAHDLYTESPEVRFPVDLLSAEVREEVRRYAFTDFILDGDVFICTASGGGPSGIESKLDAMTTLLDQVPTGVWTHWSQT</sequence>